<keyword evidence="1" id="KW-0677">Repeat</keyword>
<gene>
    <name evidence="5" type="ORF">Pmar_PMAR011954</name>
</gene>
<dbReference type="Gene3D" id="1.25.10.10">
    <property type="entry name" value="Leucine-rich Repeat Variant"/>
    <property type="match status" value="1"/>
</dbReference>
<evidence type="ECO:0000256" key="1">
    <source>
        <dbReference type="ARBA" id="ARBA00022737"/>
    </source>
</evidence>
<accession>C5LBS7</accession>
<evidence type="ECO:0000313" key="6">
    <source>
        <dbReference type="Proteomes" id="UP000007800"/>
    </source>
</evidence>
<feature type="region of interest" description="Disordered" evidence="3">
    <location>
        <begin position="151"/>
        <end position="181"/>
    </location>
</feature>
<dbReference type="GO" id="GO:0010608">
    <property type="term" value="P:post-transcriptional regulation of gene expression"/>
    <property type="evidence" value="ECO:0007669"/>
    <property type="project" value="TreeGrafter"/>
</dbReference>
<dbReference type="InterPro" id="IPR016024">
    <property type="entry name" value="ARM-type_fold"/>
</dbReference>
<dbReference type="SMART" id="SM00025">
    <property type="entry name" value="Pumilio"/>
    <property type="match status" value="3"/>
</dbReference>
<dbReference type="PROSITE" id="PS50303">
    <property type="entry name" value="PUM_HD"/>
    <property type="match status" value="1"/>
</dbReference>
<name>C5LBS7_PERM5</name>
<sequence length="466" mass="49626">MTSTTTTTSPLGDNLLDDHRCKEEDSYGADLTTTSNSDIDHLPVSVFGSEPPGTPPINPTIAPPESSSNYLTTDGDTVPAQVYIGTDVLTVHLPKGVLLAMSLARGEDHGSLSTPYTIEEINSASMLVQELTRSAGHIDFEDLLKVGGGLEDTESSRYTDGSKLTVESPRERLPSINIHHDDPFSSPSLTYSIPSSNSSSSRSAAIPASAQVASSVIDTSAIDRYTNGLLGDSPSPKFNSVSSSGVRLSGSVESSQLLGVAEGRSGRRSSSSFDFERRSTSGSVGGGNSPISDVLRMSREAKGSARLQEYMENAGGEEVSMIIRDQLAPNVVALSMHTHGCRVIQKAIEVGSVEDSRFLAAGTGPNVLELCADVNGNHVMQKFIECLPSEEVQFVVDALVGKDDASSKSAHTASHVLRLSVHCYGCRVLQRLLQKCDMKQKIPILDAVVYGVVVHLWFAAVVERLC</sequence>
<evidence type="ECO:0000259" key="4">
    <source>
        <dbReference type="PROSITE" id="PS50303"/>
    </source>
</evidence>
<organism evidence="6">
    <name type="scientific">Perkinsus marinus (strain ATCC 50983 / TXsc)</name>
    <dbReference type="NCBI Taxonomy" id="423536"/>
    <lineage>
        <taxon>Eukaryota</taxon>
        <taxon>Sar</taxon>
        <taxon>Alveolata</taxon>
        <taxon>Perkinsozoa</taxon>
        <taxon>Perkinsea</taxon>
        <taxon>Perkinsida</taxon>
        <taxon>Perkinsidae</taxon>
        <taxon>Perkinsus</taxon>
    </lineage>
</organism>
<dbReference type="PANTHER" id="PTHR12537:SF12">
    <property type="entry name" value="MATERNAL PROTEIN PUMILIO"/>
    <property type="match status" value="1"/>
</dbReference>
<feature type="repeat" description="Pumilio" evidence="2">
    <location>
        <begin position="326"/>
        <end position="361"/>
    </location>
</feature>
<dbReference type="InParanoid" id="C5LBS7"/>
<protein>
    <submittedName>
        <fullName evidence="5">Pumilio, putative</fullName>
    </submittedName>
</protein>
<dbReference type="EMBL" id="GG680918">
    <property type="protein sequence ID" value="EER05898.1"/>
    <property type="molecule type" value="Genomic_DNA"/>
</dbReference>
<dbReference type="OMA" id="IHHDDPF"/>
<feature type="repeat" description="Pumilio" evidence="2">
    <location>
        <begin position="362"/>
        <end position="397"/>
    </location>
</feature>
<dbReference type="RefSeq" id="XP_002774082.1">
    <property type="nucleotide sequence ID" value="XM_002774036.1"/>
</dbReference>
<dbReference type="InterPro" id="IPR011989">
    <property type="entry name" value="ARM-like"/>
</dbReference>
<reference evidence="5 6" key="1">
    <citation type="submission" date="2008-07" db="EMBL/GenBank/DDBJ databases">
        <authorList>
            <person name="El-Sayed N."/>
            <person name="Caler E."/>
            <person name="Inman J."/>
            <person name="Amedeo P."/>
            <person name="Hass B."/>
            <person name="Wortman J."/>
        </authorList>
    </citation>
    <scope>NUCLEOTIDE SEQUENCE [LARGE SCALE GENOMIC DNA]</scope>
    <source>
        <strain evidence="6">ATCC 50983 / TXsc</strain>
    </source>
</reference>
<feature type="region of interest" description="Disordered" evidence="3">
    <location>
        <begin position="1"/>
        <end position="21"/>
    </location>
</feature>
<dbReference type="InterPro" id="IPR001313">
    <property type="entry name" value="Pumilio_RNA-bd_rpt"/>
</dbReference>
<feature type="domain" description="PUM-HD" evidence="4">
    <location>
        <begin position="225"/>
        <end position="466"/>
    </location>
</feature>
<dbReference type="OrthoDB" id="668540at2759"/>
<dbReference type="InterPro" id="IPR033133">
    <property type="entry name" value="PUM-HD"/>
</dbReference>
<dbReference type="SUPFAM" id="SSF48371">
    <property type="entry name" value="ARM repeat"/>
    <property type="match status" value="1"/>
</dbReference>
<feature type="compositionally biased region" description="Basic and acidic residues" evidence="3">
    <location>
        <begin position="168"/>
        <end position="181"/>
    </location>
</feature>
<dbReference type="AlphaFoldDB" id="C5LBS7"/>
<dbReference type="GeneID" id="9064627"/>
<proteinExistence type="predicted"/>
<dbReference type="Pfam" id="PF00806">
    <property type="entry name" value="PUF"/>
    <property type="match status" value="3"/>
</dbReference>
<keyword evidence="6" id="KW-1185">Reference proteome</keyword>
<evidence type="ECO:0000256" key="2">
    <source>
        <dbReference type="PROSITE-ProRule" id="PRU00317"/>
    </source>
</evidence>
<dbReference type="PANTHER" id="PTHR12537">
    <property type="entry name" value="RNA BINDING PROTEIN PUMILIO-RELATED"/>
    <property type="match status" value="1"/>
</dbReference>
<dbReference type="Proteomes" id="UP000007800">
    <property type="component" value="Unassembled WGS sequence"/>
</dbReference>
<dbReference type="GO" id="GO:0005737">
    <property type="term" value="C:cytoplasm"/>
    <property type="evidence" value="ECO:0007669"/>
    <property type="project" value="TreeGrafter"/>
</dbReference>
<feature type="repeat" description="Pumilio" evidence="2">
    <location>
        <begin position="411"/>
        <end position="446"/>
    </location>
</feature>
<dbReference type="GO" id="GO:0003729">
    <property type="term" value="F:mRNA binding"/>
    <property type="evidence" value="ECO:0007669"/>
    <property type="project" value="TreeGrafter"/>
</dbReference>
<dbReference type="PROSITE" id="PS50302">
    <property type="entry name" value="PUM"/>
    <property type="match status" value="3"/>
</dbReference>
<evidence type="ECO:0000256" key="3">
    <source>
        <dbReference type="SAM" id="MobiDB-lite"/>
    </source>
</evidence>
<evidence type="ECO:0000313" key="5">
    <source>
        <dbReference type="EMBL" id="EER05898.1"/>
    </source>
</evidence>
<feature type="region of interest" description="Disordered" evidence="3">
    <location>
        <begin position="257"/>
        <end position="294"/>
    </location>
</feature>